<evidence type="ECO:0000256" key="5">
    <source>
        <dbReference type="ARBA" id="ARBA00023136"/>
    </source>
</evidence>
<dbReference type="EMBL" id="NBSK02000005">
    <property type="protein sequence ID" value="KAJ0205031.1"/>
    <property type="molecule type" value="Genomic_DNA"/>
</dbReference>
<sequence length="98" mass="10990">MGLLFGTFIYNCFLKKIKLRKLFTLSHVILSLTTLLDIALVSRLNVRFDISDEAMVLFGSALSDAIHQFKVMPFLILSGYLCPPEGQIKAITLQLLNS</sequence>
<reference evidence="6 7" key="1">
    <citation type="journal article" date="2017" name="Nat. Commun.">
        <title>Genome assembly with in vitro proximity ligation data and whole-genome triplication in lettuce.</title>
        <authorList>
            <person name="Reyes-Chin-Wo S."/>
            <person name="Wang Z."/>
            <person name="Yang X."/>
            <person name="Kozik A."/>
            <person name="Arikit S."/>
            <person name="Song C."/>
            <person name="Xia L."/>
            <person name="Froenicke L."/>
            <person name="Lavelle D.O."/>
            <person name="Truco M.J."/>
            <person name="Xia R."/>
            <person name="Zhu S."/>
            <person name="Xu C."/>
            <person name="Xu H."/>
            <person name="Xu X."/>
            <person name="Cox K."/>
            <person name="Korf I."/>
            <person name="Meyers B.C."/>
            <person name="Michelmore R.W."/>
        </authorList>
    </citation>
    <scope>NUCLEOTIDE SEQUENCE [LARGE SCALE GENOMIC DNA]</scope>
    <source>
        <strain evidence="7">cv. Salinas</strain>
        <tissue evidence="6">Seedlings</tissue>
    </source>
</reference>
<protein>
    <submittedName>
        <fullName evidence="6">Uncharacterized protein</fullName>
    </submittedName>
</protein>
<dbReference type="GO" id="GO:0016020">
    <property type="term" value="C:membrane"/>
    <property type="evidence" value="ECO:0007669"/>
    <property type="project" value="UniProtKB-SubCell"/>
</dbReference>
<keyword evidence="5" id="KW-0472">Membrane</keyword>
<evidence type="ECO:0000256" key="2">
    <source>
        <dbReference type="ARBA" id="ARBA00022448"/>
    </source>
</evidence>
<dbReference type="Pfam" id="PF03092">
    <property type="entry name" value="BT1"/>
    <property type="match status" value="1"/>
</dbReference>
<dbReference type="PANTHER" id="PTHR31585">
    <property type="entry name" value="FOLATE-BIOPTERIN TRANSPORTER 1, CHLOROPLASTIC"/>
    <property type="match status" value="1"/>
</dbReference>
<proteinExistence type="predicted"/>
<dbReference type="AlphaFoldDB" id="A0A9R1VHY4"/>
<keyword evidence="3" id="KW-0812">Transmembrane</keyword>
<organism evidence="6 7">
    <name type="scientific">Lactuca sativa</name>
    <name type="common">Garden lettuce</name>
    <dbReference type="NCBI Taxonomy" id="4236"/>
    <lineage>
        <taxon>Eukaryota</taxon>
        <taxon>Viridiplantae</taxon>
        <taxon>Streptophyta</taxon>
        <taxon>Embryophyta</taxon>
        <taxon>Tracheophyta</taxon>
        <taxon>Spermatophyta</taxon>
        <taxon>Magnoliopsida</taxon>
        <taxon>eudicotyledons</taxon>
        <taxon>Gunneridae</taxon>
        <taxon>Pentapetalae</taxon>
        <taxon>asterids</taxon>
        <taxon>campanulids</taxon>
        <taxon>Asterales</taxon>
        <taxon>Asteraceae</taxon>
        <taxon>Cichorioideae</taxon>
        <taxon>Cichorieae</taxon>
        <taxon>Lactucinae</taxon>
        <taxon>Lactuca</taxon>
    </lineage>
</organism>
<keyword evidence="7" id="KW-1185">Reference proteome</keyword>
<keyword evidence="2" id="KW-0813">Transport</keyword>
<accession>A0A9R1VHY4</accession>
<evidence type="ECO:0000256" key="1">
    <source>
        <dbReference type="ARBA" id="ARBA00004141"/>
    </source>
</evidence>
<dbReference type="PANTHER" id="PTHR31585:SF7">
    <property type="entry name" value="FOLATE-BIOPTERIN TRANSPORTER 4-RELATED"/>
    <property type="match status" value="1"/>
</dbReference>
<evidence type="ECO:0000313" key="7">
    <source>
        <dbReference type="Proteomes" id="UP000235145"/>
    </source>
</evidence>
<dbReference type="InterPro" id="IPR039309">
    <property type="entry name" value="BT1"/>
</dbReference>
<evidence type="ECO:0000313" key="6">
    <source>
        <dbReference type="EMBL" id="KAJ0205031.1"/>
    </source>
</evidence>
<name>A0A9R1VHY4_LACSA</name>
<dbReference type="Proteomes" id="UP000235145">
    <property type="component" value="Unassembled WGS sequence"/>
</dbReference>
<comment type="caution">
    <text evidence="6">The sequence shown here is derived from an EMBL/GenBank/DDBJ whole genome shotgun (WGS) entry which is preliminary data.</text>
</comment>
<evidence type="ECO:0000256" key="3">
    <source>
        <dbReference type="ARBA" id="ARBA00022692"/>
    </source>
</evidence>
<gene>
    <name evidence="6" type="ORF">LSAT_V11C500231420</name>
</gene>
<keyword evidence="4" id="KW-1133">Transmembrane helix</keyword>
<comment type="subcellular location">
    <subcellularLocation>
        <location evidence="1">Membrane</location>
        <topology evidence="1">Multi-pass membrane protein</topology>
    </subcellularLocation>
</comment>
<evidence type="ECO:0000256" key="4">
    <source>
        <dbReference type="ARBA" id="ARBA00022989"/>
    </source>
</evidence>